<organism evidence="2 3">
    <name type="scientific">Aristolochia fimbriata</name>
    <name type="common">White veined hardy Dutchman's pipe vine</name>
    <dbReference type="NCBI Taxonomy" id="158543"/>
    <lineage>
        <taxon>Eukaryota</taxon>
        <taxon>Viridiplantae</taxon>
        <taxon>Streptophyta</taxon>
        <taxon>Embryophyta</taxon>
        <taxon>Tracheophyta</taxon>
        <taxon>Spermatophyta</taxon>
        <taxon>Magnoliopsida</taxon>
        <taxon>Magnoliidae</taxon>
        <taxon>Piperales</taxon>
        <taxon>Aristolochiaceae</taxon>
        <taxon>Aristolochia</taxon>
    </lineage>
</organism>
<sequence>MGQYSSLFRCPSPQTTLISQQTHDRKEPPGCELAGQFRGAIKMFIRSTEDWDYWVRQFWAVHSQGITETGAQGRLHDILRKQIVERDLASSAAPPSAEPSSTKPCFLPNAEPFSSANCI</sequence>
<keyword evidence="3" id="KW-1185">Reference proteome</keyword>
<reference evidence="2 3" key="1">
    <citation type="submission" date="2021-07" db="EMBL/GenBank/DDBJ databases">
        <title>The Aristolochia fimbriata genome: insights into angiosperm evolution, floral development and chemical biosynthesis.</title>
        <authorList>
            <person name="Jiao Y."/>
        </authorList>
    </citation>
    <scope>NUCLEOTIDE SEQUENCE [LARGE SCALE GENOMIC DNA]</scope>
    <source>
        <strain evidence="2">IBCAS-2021</strain>
        <tissue evidence="2">Leaf</tissue>
    </source>
</reference>
<comment type="caution">
    <text evidence="2">The sequence shown here is derived from an EMBL/GenBank/DDBJ whole genome shotgun (WGS) entry which is preliminary data.</text>
</comment>
<proteinExistence type="predicted"/>
<dbReference type="AlphaFoldDB" id="A0AAV7EBS5"/>
<dbReference type="EMBL" id="JAINDJ010000006">
    <property type="protein sequence ID" value="KAG9444987.1"/>
    <property type="molecule type" value="Genomic_DNA"/>
</dbReference>
<protein>
    <submittedName>
        <fullName evidence="2">Uncharacterized protein</fullName>
    </submittedName>
</protein>
<evidence type="ECO:0000256" key="1">
    <source>
        <dbReference type="SAM" id="MobiDB-lite"/>
    </source>
</evidence>
<name>A0AAV7EBS5_ARIFI</name>
<accession>A0AAV7EBS5</accession>
<evidence type="ECO:0000313" key="3">
    <source>
        <dbReference type="Proteomes" id="UP000825729"/>
    </source>
</evidence>
<gene>
    <name evidence="2" type="ORF">H6P81_016327</name>
</gene>
<feature type="region of interest" description="Disordered" evidence="1">
    <location>
        <begin position="89"/>
        <end position="119"/>
    </location>
</feature>
<dbReference type="Proteomes" id="UP000825729">
    <property type="component" value="Unassembled WGS sequence"/>
</dbReference>
<evidence type="ECO:0000313" key="2">
    <source>
        <dbReference type="EMBL" id="KAG9444987.1"/>
    </source>
</evidence>
<feature type="compositionally biased region" description="Low complexity" evidence="1">
    <location>
        <begin position="89"/>
        <end position="101"/>
    </location>
</feature>